<keyword evidence="6" id="KW-1185">Reference proteome</keyword>
<dbReference type="EMBL" id="CP023777">
    <property type="protein sequence ID" value="ATL46546.1"/>
    <property type="molecule type" value="Genomic_DNA"/>
</dbReference>
<evidence type="ECO:0000313" key="6">
    <source>
        <dbReference type="Proteomes" id="UP000220133"/>
    </source>
</evidence>
<name>A0A291QRJ3_9BACT</name>
<comment type="subcellular location">
    <subcellularLocation>
        <location evidence="1">Membrane</location>
    </subcellularLocation>
</comment>
<proteinExistence type="predicted"/>
<feature type="signal peptide" evidence="3">
    <location>
        <begin position="1"/>
        <end position="20"/>
    </location>
</feature>
<dbReference type="RefSeq" id="WP_098192934.1">
    <property type="nucleotide sequence ID" value="NZ_CP023777.1"/>
</dbReference>
<evidence type="ECO:0000256" key="2">
    <source>
        <dbReference type="ARBA" id="ARBA00023136"/>
    </source>
</evidence>
<dbReference type="InterPro" id="IPR000184">
    <property type="entry name" value="Bac_surfAg_D15"/>
</dbReference>
<dbReference type="Pfam" id="PF01103">
    <property type="entry name" value="Omp85"/>
    <property type="match status" value="1"/>
</dbReference>
<dbReference type="Proteomes" id="UP000220133">
    <property type="component" value="Chromosome"/>
</dbReference>
<keyword evidence="2" id="KW-0472">Membrane</keyword>
<keyword evidence="3" id="KW-0732">Signal</keyword>
<gene>
    <name evidence="5" type="ORF">COR50_04780</name>
</gene>
<reference evidence="5 6" key="1">
    <citation type="submission" date="2017-10" db="EMBL/GenBank/DDBJ databases">
        <title>Paenichitinophaga pekingensis gen. nov., sp. nov., isolated from activated sludge.</title>
        <authorList>
            <person name="Jin D."/>
            <person name="Kong X."/>
            <person name="Deng Y."/>
            <person name="Bai Z."/>
        </authorList>
    </citation>
    <scope>NUCLEOTIDE SEQUENCE [LARGE SCALE GENOMIC DNA]</scope>
    <source>
        <strain evidence="5 6">13</strain>
    </source>
</reference>
<evidence type="ECO:0000313" key="5">
    <source>
        <dbReference type="EMBL" id="ATL46546.1"/>
    </source>
</evidence>
<sequence length="398" mass="45190">MLKKFITTLAGGLLLFSANAQIRIYNTRHSQDTLKTAPGKDSSLLRKSRFLPIPVLGYAPEKGLEIGAAVLYSFYLDKENPVAGTRNSTIIFIPSLTTEHQYKADIKADFWSPGNLWHYKGQLRYHDFPINFYGIGSDTREADKTLLDNKRFKFLAEVERRLLPQFYAGLSLQYQYDEYSAAEDKGIYPQMNLVDKNGGHSTFLGVSAIYDNRNNQNYTTRGSFLRANAAYALDFLSTRPFWKLEGKASHFFAISKKSTVGINGQLNSVQGDALPFYMLSELGSDYIMRGYYPGRYRDQNFAGIQAEYRFLIDPKLGLQLWSFNLQPKFALAVFGGTGAVFTNHNIALDKLKPNYGLGLRYFYDENSRLSIRIDYGWGEKAPGEKRQQGFYLSIGEAF</sequence>
<feature type="domain" description="Bacterial surface antigen (D15)" evidence="4">
    <location>
        <begin position="104"/>
        <end position="398"/>
    </location>
</feature>
<dbReference type="OrthoDB" id="9771071at2"/>
<evidence type="ECO:0000256" key="1">
    <source>
        <dbReference type="ARBA" id="ARBA00004370"/>
    </source>
</evidence>
<dbReference type="Gene3D" id="2.40.160.50">
    <property type="entry name" value="membrane protein fhac: a member of the omp85/tpsb transporter family"/>
    <property type="match status" value="1"/>
</dbReference>
<feature type="chain" id="PRO_5012313136" evidence="3">
    <location>
        <begin position="21"/>
        <end position="398"/>
    </location>
</feature>
<organism evidence="5 6">
    <name type="scientific">Chitinophaga caeni</name>
    <dbReference type="NCBI Taxonomy" id="2029983"/>
    <lineage>
        <taxon>Bacteria</taxon>
        <taxon>Pseudomonadati</taxon>
        <taxon>Bacteroidota</taxon>
        <taxon>Chitinophagia</taxon>
        <taxon>Chitinophagales</taxon>
        <taxon>Chitinophagaceae</taxon>
        <taxon>Chitinophaga</taxon>
    </lineage>
</organism>
<dbReference type="GO" id="GO:0019867">
    <property type="term" value="C:outer membrane"/>
    <property type="evidence" value="ECO:0007669"/>
    <property type="project" value="InterPro"/>
</dbReference>
<protein>
    <submittedName>
        <fullName evidence="5">Polymerase</fullName>
    </submittedName>
</protein>
<dbReference type="KEGG" id="cbae:COR50_04780"/>
<dbReference type="AlphaFoldDB" id="A0A291QRJ3"/>
<evidence type="ECO:0000256" key="3">
    <source>
        <dbReference type="SAM" id="SignalP"/>
    </source>
</evidence>
<evidence type="ECO:0000259" key="4">
    <source>
        <dbReference type="Pfam" id="PF01103"/>
    </source>
</evidence>
<accession>A0A291QRJ3</accession>